<dbReference type="SUPFAM" id="SSF56784">
    <property type="entry name" value="HAD-like"/>
    <property type="match status" value="1"/>
</dbReference>
<comment type="caution">
    <text evidence="1">The sequence shown here is derived from an EMBL/GenBank/DDBJ whole genome shotgun (WGS) entry which is preliminary data.</text>
</comment>
<organism evidence="1 2">
    <name type="scientific">Croceibacterium xixiisoli</name>
    <dbReference type="NCBI Taxonomy" id="1476466"/>
    <lineage>
        <taxon>Bacteria</taxon>
        <taxon>Pseudomonadati</taxon>
        <taxon>Pseudomonadota</taxon>
        <taxon>Alphaproteobacteria</taxon>
        <taxon>Sphingomonadales</taxon>
        <taxon>Erythrobacteraceae</taxon>
        <taxon>Croceibacterium</taxon>
    </lineage>
</organism>
<dbReference type="GO" id="GO:0016787">
    <property type="term" value="F:hydrolase activity"/>
    <property type="evidence" value="ECO:0007669"/>
    <property type="project" value="UniProtKB-KW"/>
</dbReference>
<dbReference type="RefSeq" id="WP_161391887.1">
    <property type="nucleotide sequence ID" value="NZ_JBHSCP010000002.1"/>
</dbReference>
<dbReference type="InterPro" id="IPR023214">
    <property type="entry name" value="HAD_sf"/>
</dbReference>
<keyword evidence="1" id="KW-0378">Hydrolase</keyword>
<name>A0A6I4TVC1_9SPHN</name>
<keyword evidence="2" id="KW-1185">Reference proteome</keyword>
<reference evidence="1 2" key="1">
    <citation type="submission" date="2019-12" db="EMBL/GenBank/DDBJ databases">
        <title>Genomic-based taxomic classification of the family Erythrobacteraceae.</title>
        <authorList>
            <person name="Xu L."/>
        </authorList>
    </citation>
    <scope>NUCLEOTIDE SEQUENCE [LARGE SCALE GENOMIC DNA]</scope>
    <source>
        <strain evidence="1 2">S36</strain>
    </source>
</reference>
<dbReference type="Proteomes" id="UP000469430">
    <property type="component" value="Unassembled WGS sequence"/>
</dbReference>
<dbReference type="InterPro" id="IPR036412">
    <property type="entry name" value="HAD-like_sf"/>
</dbReference>
<dbReference type="Gene3D" id="3.40.50.1000">
    <property type="entry name" value="HAD superfamily/HAD-like"/>
    <property type="match status" value="1"/>
</dbReference>
<dbReference type="AlphaFoldDB" id="A0A6I4TVC1"/>
<dbReference type="OrthoDB" id="7192139at2"/>
<dbReference type="EMBL" id="WTYJ01000003">
    <property type="protein sequence ID" value="MXP00156.1"/>
    <property type="molecule type" value="Genomic_DNA"/>
</dbReference>
<sequence length="209" mass="23276">MTRPLVISDCDEVLLHMVRHFRDWLGSEHEIDFTLEGNPFAESMIVRATGQTIGIDGVHGYLEGFFDTQMSRQTAIAGAIEAMTELQRDADVVILTNLTDKRNADRRRQLREHGLDVPVYTNQGPKGGALQRIIAEYAPSRAVFIDDIAGHHQSVFELAPDVRRLHLCGEPAIAPHVPCALTAGHADARIDNWQQALPWLLDTLHGDTK</sequence>
<accession>A0A6I4TVC1</accession>
<protein>
    <submittedName>
        <fullName evidence="1">HAD family hydrolase</fullName>
    </submittedName>
</protein>
<evidence type="ECO:0000313" key="1">
    <source>
        <dbReference type="EMBL" id="MXP00156.1"/>
    </source>
</evidence>
<proteinExistence type="predicted"/>
<gene>
    <name evidence="1" type="ORF">GRI97_14275</name>
</gene>
<evidence type="ECO:0000313" key="2">
    <source>
        <dbReference type="Proteomes" id="UP000469430"/>
    </source>
</evidence>